<feature type="transmembrane region" description="Helical" evidence="1">
    <location>
        <begin position="33"/>
        <end position="53"/>
    </location>
</feature>
<dbReference type="STRING" id="1291734.FD02_GL000312"/>
<keyword evidence="3" id="KW-1185">Reference proteome</keyword>
<comment type="caution">
    <text evidence="2">The sequence shown here is derived from an EMBL/GenBank/DDBJ whole genome shotgun (WGS) entry which is preliminary data.</text>
</comment>
<dbReference type="PATRIC" id="fig|1291734.4.peg.322"/>
<dbReference type="OrthoDB" id="9815959at2"/>
<keyword evidence="1" id="KW-0812">Transmembrane</keyword>
<dbReference type="EMBL" id="AZDJ01000030">
    <property type="protein sequence ID" value="KRK71127.1"/>
    <property type="molecule type" value="Genomic_DNA"/>
</dbReference>
<keyword evidence="1" id="KW-1133">Transmembrane helix</keyword>
<evidence type="ECO:0000313" key="2">
    <source>
        <dbReference type="EMBL" id="KRK71127.1"/>
    </source>
</evidence>
<dbReference type="RefSeq" id="WP_082603368.1">
    <property type="nucleotide sequence ID" value="NZ_AZDJ01000030.1"/>
</dbReference>
<gene>
    <name evidence="2" type="ORF">FD02_GL000312</name>
</gene>
<dbReference type="AlphaFoldDB" id="A0A0R1JWB4"/>
<protein>
    <submittedName>
        <fullName evidence="2">Ribonucleases G and E</fullName>
    </submittedName>
</protein>
<evidence type="ECO:0000256" key="1">
    <source>
        <dbReference type="SAM" id="Phobius"/>
    </source>
</evidence>
<sequence>MEEYQMNTPEEIKHWNWGAFMFNWIWGIGNKSYLPLLCLIPVFNLVWIFFCGAKGNEWAWEKGDYKDVETFMAVQKTWNRAGLVQFIIFCSVIAIYIIFFVVIGAAIFGAVRSGYSN</sequence>
<accession>A0A0R1JWB4</accession>
<name>A0A0R1JWB4_9LACO</name>
<reference evidence="2 3" key="1">
    <citation type="journal article" date="2015" name="Genome Announc.">
        <title>Expanding the biotechnology potential of lactobacilli through comparative genomics of 213 strains and associated genera.</title>
        <authorList>
            <person name="Sun Z."/>
            <person name="Harris H.M."/>
            <person name="McCann A."/>
            <person name="Guo C."/>
            <person name="Argimon S."/>
            <person name="Zhang W."/>
            <person name="Yang X."/>
            <person name="Jeffery I.B."/>
            <person name="Cooney J.C."/>
            <person name="Kagawa T.F."/>
            <person name="Liu W."/>
            <person name="Song Y."/>
            <person name="Salvetti E."/>
            <person name="Wrobel A."/>
            <person name="Rasinkangas P."/>
            <person name="Parkhill J."/>
            <person name="Rea M.C."/>
            <person name="O'Sullivan O."/>
            <person name="Ritari J."/>
            <person name="Douillard F.P."/>
            <person name="Paul Ross R."/>
            <person name="Yang R."/>
            <person name="Briner A.E."/>
            <person name="Felis G.E."/>
            <person name="de Vos W.M."/>
            <person name="Barrangou R."/>
            <person name="Klaenhammer T.R."/>
            <person name="Caufield P.W."/>
            <person name="Cui Y."/>
            <person name="Zhang H."/>
            <person name="O'Toole P.W."/>
        </authorList>
    </citation>
    <scope>NUCLEOTIDE SEQUENCE [LARGE SCALE GENOMIC DNA]</scope>
    <source>
        <strain evidence="2 3">JCM 17158</strain>
    </source>
</reference>
<dbReference type="Proteomes" id="UP000051804">
    <property type="component" value="Unassembled WGS sequence"/>
</dbReference>
<keyword evidence="1" id="KW-0472">Membrane</keyword>
<feature type="transmembrane region" description="Helical" evidence="1">
    <location>
        <begin position="86"/>
        <end position="111"/>
    </location>
</feature>
<organism evidence="2 3">
    <name type="scientific">Lacticaseibacillus nasuensis JCM 17158</name>
    <dbReference type="NCBI Taxonomy" id="1291734"/>
    <lineage>
        <taxon>Bacteria</taxon>
        <taxon>Bacillati</taxon>
        <taxon>Bacillota</taxon>
        <taxon>Bacilli</taxon>
        <taxon>Lactobacillales</taxon>
        <taxon>Lactobacillaceae</taxon>
        <taxon>Lacticaseibacillus</taxon>
    </lineage>
</organism>
<proteinExistence type="predicted"/>
<evidence type="ECO:0000313" key="3">
    <source>
        <dbReference type="Proteomes" id="UP000051804"/>
    </source>
</evidence>